<protein>
    <submittedName>
        <fullName evidence="2">Uncharacterized protein</fullName>
    </submittedName>
</protein>
<sequence>MIARIGGLLSYSPPTRLECSHPHVSLYIHPRYPHSLHDLPILADRPFRHFAGPIFSQLAGTSIALAVIYASTSSLHLPFTMSLRDFTATGLQLTILALLPRLDPTIPRPFPPPRRLGRPYPLVMHPIYSCPVLPSIVEDSDNEIAVSEKGDSIPTVQAFAAHATVNGGGDDNAASDSSSEYIKELASEYDSDSSSDSETEWTHLKCAPYAPPRTLPVRTPKSAAHRGLSQQTVPGLSKSAYSPTDSTLVTPPDSPQRGAGVTRNLTSEELLGKARCWTDDIETMWVTPISSRRERKKPCFDCLTLLSSPHRCITSGPLVPHVHTARRDDTPTKFAVQPKLPLIVEHYKEYHGRDKLRVNKGPAKVGVIMVVVKGQQVREPFGGNHSVDDGREVVFSRPAAGWPSAPTVRFLS</sequence>
<feature type="region of interest" description="Disordered" evidence="1">
    <location>
        <begin position="212"/>
        <end position="265"/>
    </location>
</feature>
<reference evidence="2" key="1">
    <citation type="journal article" date="2022" name="G3 (Bethesda)">
        <title>High quality genome of the basidiomycete yeast Dioszegia hungarica PDD-24b-2 isolated from cloud water.</title>
        <authorList>
            <person name="Jarrige D."/>
            <person name="Haridas S."/>
            <person name="Bleykasten-Grosshans C."/>
            <person name="Joly M."/>
            <person name="Nadalig T."/>
            <person name="Sancelme M."/>
            <person name="Vuilleumier S."/>
            <person name="Grigoriev I.V."/>
            <person name="Amato P."/>
            <person name="Bringel F."/>
        </authorList>
    </citation>
    <scope>NUCLEOTIDE SEQUENCE</scope>
    <source>
        <strain evidence="2">PDD-24b-2</strain>
    </source>
</reference>
<accession>A0AA38LU55</accession>
<dbReference type="GeneID" id="77729023"/>
<gene>
    <name evidence="2" type="ORF">MKK02DRAFT_37880</name>
</gene>
<keyword evidence="3" id="KW-1185">Reference proteome</keyword>
<evidence type="ECO:0000313" key="2">
    <source>
        <dbReference type="EMBL" id="KAI9634349.1"/>
    </source>
</evidence>
<dbReference type="RefSeq" id="XP_052944126.1">
    <property type="nucleotide sequence ID" value="XM_053089818.1"/>
</dbReference>
<evidence type="ECO:0000313" key="3">
    <source>
        <dbReference type="Proteomes" id="UP001164286"/>
    </source>
</evidence>
<dbReference type="EMBL" id="JAKWFO010000007">
    <property type="protein sequence ID" value="KAI9634349.1"/>
    <property type="molecule type" value="Genomic_DNA"/>
</dbReference>
<dbReference type="AlphaFoldDB" id="A0AA38LU55"/>
<comment type="caution">
    <text evidence="2">The sequence shown here is derived from an EMBL/GenBank/DDBJ whole genome shotgun (WGS) entry which is preliminary data.</text>
</comment>
<dbReference type="Proteomes" id="UP001164286">
    <property type="component" value="Unassembled WGS sequence"/>
</dbReference>
<name>A0AA38LU55_9TREE</name>
<proteinExistence type="predicted"/>
<evidence type="ECO:0000256" key="1">
    <source>
        <dbReference type="SAM" id="MobiDB-lite"/>
    </source>
</evidence>
<organism evidence="2 3">
    <name type="scientific">Dioszegia hungarica</name>
    <dbReference type="NCBI Taxonomy" id="4972"/>
    <lineage>
        <taxon>Eukaryota</taxon>
        <taxon>Fungi</taxon>
        <taxon>Dikarya</taxon>
        <taxon>Basidiomycota</taxon>
        <taxon>Agaricomycotina</taxon>
        <taxon>Tremellomycetes</taxon>
        <taxon>Tremellales</taxon>
        <taxon>Bulleribasidiaceae</taxon>
        <taxon>Dioszegia</taxon>
    </lineage>
</organism>
<feature type="compositionally biased region" description="Polar residues" evidence="1">
    <location>
        <begin position="228"/>
        <end position="249"/>
    </location>
</feature>